<evidence type="ECO:0000256" key="1">
    <source>
        <dbReference type="ARBA" id="ARBA00005086"/>
    </source>
</evidence>
<dbReference type="RefSeq" id="WP_074712713.1">
    <property type="nucleotide sequence ID" value="NZ_FNTV01000001.1"/>
</dbReference>
<dbReference type="AlphaFoldDB" id="A0A1H5NAT0"/>
<reference evidence="7 8" key="1">
    <citation type="submission" date="2016-10" db="EMBL/GenBank/DDBJ databases">
        <authorList>
            <person name="de Groot N.N."/>
        </authorList>
    </citation>
    <scope>NUCLEOTIDE SEQUENCE [LARGE SCALE GENOMIC DNA]</scope>
    <source>
        <strain evidence="7 8">DSM 22274</strain>
    </source>
</reference>
<evidence type="ECO:0000256" key="4">
    <source>
        <dbReference type="PIRSR" id="PIRSR000105-1"/>
    </source>
</evidence>
<dbReference type="GO" id="GO:0006631">
    <property type="term" value="P:fatty acid metabolic process"/>
    <property type="evidence" value="ECO:0007669"/>
    <property type="project" value="InterPro"/>
</dbReference>
<dbReference type="GO" id="GO:0016616">
    <property type="term" value="F:oxidoreductase activity, acting on the CH-OH group of donors, NAD or NADP as acceptor"/>
    <property type="evidence" value="ECO:0007669"/>
    <property type="project" value="InterPro"/>
</dbReference>
<dbReference type="InterPro" id="IPR008927">
    <property type="entry name" value="6-PGluconate_DH-like_C_sf"/>
</dbReference>
<gene>
    <name evidence="7" type="ORF">SAMN04489740_3534</name>
</gene>
<evidence type="ECO:0000259" key="5">
    <source>
        <dbReference type="Pfam" id="PF00725"/>
    </source>
</evidence>
<evidence type="ECO:0000313" key="8">
    <source>
        <dbReference type="Proteomes" id="UP000182725"/>
    </source>
</evidence>
<dbReference type="Gene3D" id="1.10.1040.10">
    <property type="entry name" value="N-(1-d-carboxylethyl)-l-norvaline Dehydrogenase, domain 2"/>
    <property type="match status" value="1"/>
</dbReference>
<name>A0A1H5NAT0_9MICC</name>
<dbReference type="PIRSF" id="PIRSF000105">
    <property type="entry name" value="HCDH"/>
    <property type="match status" value="1"/>
</dbReference>
<sequence>MTPTPDAASHNAVFSPTLPHFVGVLGGGRMGAGIAHAFLLAGCDVLVVERDLDAAEAARVRVESAVAKSAERGVVGNPDAFLARLAVSTEYSDFAPCELVVEAVPEIWDLKVASLQGVEEQLAANAVLASNTSSLSMTGLAAELARPANFIGLHFFNPVPASTLIEVVIAQQTRPELVAAARGWVEALGKTAVVVNDAPGFASSRLGVAIALEAMRMVEEGVASAEDIDNAMVLGYKHPTGPLRTTDIVGLDVRLGIAEYLAETLGERFAPPQILRDKVARGELGRKTGQGFFDWA</sequence>
<protein>
    <submittedName>
        <fullName evidence="7">3-hydroxybutyryl-CoA dehydrogenase</fullName>
    </submittedName>
</protein>
<feature type="site" description="Important for catalytic activity" evidence="4">
    <location>
        <position position="154"/>
    </location>
</feature>
<evidence type="ECO:0000256" key="2">
    <source>
        <dbReference type="ARBA" id="ARBA00009463"/>
    </source>
</evidence>
<evidence type="ECO:0000259" key="6">
    <source>
        <dbReference type="Pfam" id="PF02737"/>
    </source>
</evidence>
<dbReference type="InterPro" id="IPR006108">
    <property type="entry name" value="3HC_DH_C"/>
</dbReference>
<evidence type="ECO:0000256" key="3">
    <source>
        <dbReference type="ARBA" id="ARBA00023002"/>
    </source>
</evidence>
<evidence type="ECO:0000313" key="7">
    <source>
        <dbReference type="EMBL" id="SEE98560.1"/>
    </source>
</evidence>
<dbReference type="EMBL" id="FNTV01000001">
    <property type="protein sequence ID" value="SEE98560.1"/>
    <property type="molecule type" value="Genomic_DNA"/>
</dbReference>
<dbReference type="InterPro" id="IPR006176">
    <property type="entry name" value="3-OHacyl-CoA_DH_NAD-bd"/>
</dbReference>
<feature type="domain" description="3-hydroxyacyl-CoA dehydrogenase NAD binding" evidence="6">
    <location>
        <begin position="22"/>
        <end position="197"/>
    </location>
</feature>
<comment type="similarity">
    <text evidence="2">Belongs to the 3-hydroxyacyl-CoA dehydrogenase family.</text>
</comment>
<dbReference type="Proteomes" id="UP000182725">
    <property type="component" value="Unassembled WGS sequence"/>
</dbReference>
<dbReference type="Pfam" id="PF00725">
    <property type="entry name" value="3HCDH"/>
    <property type="match status" value="1"/>
</dbReference>
<dbReference type="GO" id="GO:0070403">
    <property type="term" value="F:NAD+ binding"/>
    <property type="evidence" value="ECO:0007669"/>
    <property type="project" value="InterPro"/>
</dbReference>
<organism evidence="7 8">
    <name type="scientific">Arthrobacter alpinus</name>
    <dbReference type="NCBI Taxonomy" id="656366"/>
    <lineage>
        <taxon>Bacteria</taxon>
        <taxon>Bacillati</taxon>
        <taxon>Actinomycetota</taxon>
        <taxon>Actinomycetes</taxon>
        <taxon>Micrococcales</taxon>
        <taxon>Micrococcaceae</taxon>
        <taxon>Arthrobacter</taxon>
    </lineage>
</organism>
<dbReference type="InterPro" id="IPR036291">
    <property type="entry name" value="NAD(P)-bd_dom_sf"/>
</dbReference>
<proteinExistence type="inferred from homology"/>
<feature type="domain" description="3-hydroxyacyl-CoA dehydrogenase C-terminal" evidence="5">
    <location>
        <begin position="200"/>
        <end position="295"/>
    </location>
</feature>
<dbReference type="SUPFAM" id="SSF51735">
    <property type="entry name" value="NAD(P)-binding Rossmann-fold domains"/>
    <property type="match status" value="1"/>
</dbReference>
<dbReference type="PANTHER" id="PTHR48075">
    <property type="entry name" value="3-HYDROXYACYL-COA DEHYDROGENASE FAMILY PROTEIN"/>
    <property type="match status" value="1"/>
</dbReference>
<keyword evidence="3" id="KW-0560">Oxidoreductase</keyword>
<accession>A0A1H5NAT0</accession>
<dbReference type="Gene3D" id="3.40.50.720">
    <property type="entry name" value="NAD(P)-binding Rossmann-like Domain"/>
    <property type="match status" value="1"/>
</dbReference>
<dbReference type="PANTHER" id="PTHR48075:SF5">
    <property type="entry name" value="3-HYDROXYBUTYRYL-COA DEHYDROGENASE"/>
    <property type="match status" value="1"/>
</dbReference>
<dbReference type="Pfam" id="PF02737">
    <property type="entry name" value="3HCDH_N"/>
    <property type="match status" value="1"/>
</dbReference>
<dbReference type="InterPro" id="IPR022694">
    <property type="entry name" value="3-OHacyl-CoA_DH"/>
</dbReference>
<dbReference type="InterPro" id="IPR013328">
    <property type="entry name" value="6PGD_dom2"/>
</dbReference>
<comment type="pathway">
    <text evidence="1">Lipid metabolism; butanoate metabolism.</text>
</comment>
<dbReference type="SUPFAM" id="SSF48179">
    <property type="entry name" value="6-phosphogluconate dehydrogenase C-terminal domain-like"/>
    <property type="match status" value="1"/>
</dbReference>